<evidence type="ECO:0000313" key="2">
    <source>
        <dbReference type="Proteomes" id="UP000031364"/>
    </source>
</evidence>
<sequence>MICAAGTFDKGNDMTSNDARAEVAPDEDDRTVLVEEDGVTCWMERVPPDRCGTLHHDPRSSITVVLSGGPVEVVDEHDHVLSRTTLTTGQIIRGGGLPAPYRLYNLADQALVLVVIELPDPPAPTS</sequence>
<dbReference type="Gene3D" id="2.60.120.10">
    <property type="entry name" value="Jelly Rolls"/>
    <property type="match status" value="1"/>
</dbReference>
<protein>
    <recommendedName>
        <fullName evidence="3">Cupin</fullName>
    </recommendedName>
</protein>
<reference evidence="1 2" key="1">
    <citation type="journal article" date="2014" name="Int. J. Syst. Evol. Microbiol.">
        <title>Nocardia vulneris sp. nov., isolated from wounds of human patients in North America.</title>
        <authorList>
            <person name="Lasker B.A."/>
            <person name="Bell M."/>
            <person name="Klenk H.P."/>
            <person name="Sproer C."/>
            <person name="Schumann C."/>
            <person name="Schumann P."/>
            <person name="Brown J.M."/>
        </authorList>
    </citation>
    <scope>NUCLEOTIDE SEQUENCE [LARGE SCALE GENOMIC DNA]</scope>
    <source>
        <strain evidence="1 2">W9851</strain>
    </source>
</reference>
<evidence type="ECO:0000313" key="1">
    <source>
        <dbReference type="EMBL" id="KIA59403.1"/>
    </source>
</evidence>
<organism evidence="1 2">
    <name type="scientific">Nocardia vulneris</name>
    <dbReference type="NCBI Taxonomy" id="1141657"/>
    <lineage>
        <taxon>Bacteria</taxon>
        <taxon>Bacillati</taxon>
        <taxon>Actinomycetota</taxon>
        <taxon>Actinomycetes</taxon>
        <taxon>Mycobacteriales</taxon>
        <taxon>Nocardiaceae</taxon>
        <taxon>Nocardia</taxon>
    </lineage>
</organism>
<accession>A0ABR4Z216</accession>
<keyword evidence="2" id="KW-1185">Reference proteome</keyword>
<comment type="caution">
    <text evidence="1">The sequence shown here is derived from an EMBL/GenBank/DDBJ whole genome shotgun (WGS) entry which is preliminary data.</text>
</comment>
<gene>
    <name evidence="1" type="ORF">FG87_43115</name>
</gene>
<name>A0ABR4Z216_9NOCA</name>
<dbReference type="EMBL" id="JNFP01000137">
    <property type="protein sequence ID" value="KIA59403.1"/>
    <property type="molecule type" value="Genomic_DNA"/>
</dbReference>
<proteinExistence type="predicted"/>
<dbReference type="Proteomes" id="UP000031364">
    <property type="component" value="Unassembled WGS sequence"/>
</dbReference>
<evidence type="ECO:0008006" key="3">
    <source>
        <dbReference type="Google" id="ProtNLM"/>
    </source>
</evidence>
<dbReference type="SUPFAM" id="SSF51182">
    <property type="entry name" value="RmlC-like cupins"/>
    <property type="match status" value="1"/>
</dbReference>
<dbReference type="InterPro" id="IPR011051">
    <property type="entry name" value="RmlC_Cupin_sf"/>
</dbReference>
<dbReference type="InterPro" id="IPR014710">
    <property type="entry name" value="RmlC-like_jellyroll"/>
</dbReference>